<organism evidence="5">
    <name type="scientific">Pseudarthrobacter sulfonivorans</name>
    <dbReference type="NCBI Taxonomy" id="121292"/>
    <lineage>
        <taxon>Bacteria</taxon>
        <taxon>Bacillati</taxon>
        <taxon>Actinomycetota</taxon>
        <taxon>Actinomycetes</taxon>
        <taxon>Micrococcales</taxon>
        <taxon>Micrococcaceae</taxon>
        <taxon>Pseudarthrobacter</taxon>
    </lineage>
</organism>
<evidence type="ECO:0000256" key="1">
    <source>
        <dbReference type="ARBA" id="ARBA00023015"/>
    </source>
</evidence>
<dbReference type="Gene3D" id="3.30.70.920">
    <property type="match status" value="1"/>
</dbReference>
<dbReference type="InterPro" id="IPR036390">
    <property type="entry name" value="WH_DNA-bd_sf"/>
</dbReference>
<dbReference type="Pfam" id="PF01037">
    <property type="entry name" value="AsnC_trans_reg"/>
    <property type="match status" value="1"/>
</dbReference>
<accession>A0A0U3QX30</accession>
<dbReference type="EMBL" id="CP013747">
    <property type="protein sequence ID" value="ALV41404.1"/>
    <property type="molecule type" value="Genomic_DNA"/>
</dbReference>
<dbReference type="Proteomes" id="UP000065151">
    <property type="component" value="Chromosome"/>
</dbReference>
<keyword evidence="2" id="KW-0238">DNA-binding</keyword>
<dbReference type="Pfam" id="PF13404">
    <property type="entry name" value="HTH_AsnC-type"/>
    <property type="match status" value="1"/>
</dbReference>
<protein>
    <submittedName>
        <fullName evidence="5">AsnC family transcriptional regulator</fullName>
    </submittedName>
</protein>
<dbReference type="PROSITE" id="PS00519">
    <property type="entry name" value="HTH_ASNC_1"/>
    <property type="match status" value="1"/>
</dbReference>
<evidence type="ECO:0000256" key="2">
    <source>
        <dbReference type="ARBA" id="ARBA00023125"/>
    </source>
</evidence>
<dbReference type="InterPro" id="IPR019885">
    <property type="entry name" value="Tscrpt_reg_HTH_AsnC-type_CS"/>
</dbReference>
<dbReference type="Gene3D" id="1.10.10.10">
    <property type="entry name" value="Winged helix-like DNA-binding domain superfamily/Winged helix DNA-binding domain"/>
    <property type="match status" value="1"/>
</dbReference>
<reference evidence="5 6" key="1">
    <citation type="submission" date="2015-12" db="EMBL/GenBank/DDBJ databases">
        <authorList>
            <person name="Shamseldin A."/>
            <person name="Moawad H."/>
            <person name="Abd El-Rahim W.M."/>
            <person name="Sadowsky M.J."/>
        </authorList>
    </citation>
    <scope>NUCLEOTIDE SEQUENCE [LARGE SCALE GENOMIC DNA]</scope>
    <source>
        <strain evidence="5 6">Ar51</strain>
    </source>
</reference>
<dbReference type="PROSITE" id="PS50956">
    <property type="entry name" value="HTH_ASNC_2"/>
    <property type="match status" value="1"/>
</dbReference>
<dbReference type="PANTHER" id="PTHR30154">
    <property type="entry name" value="LEUCINE-RESPONSIVE REGULATORY PROTEIN"/>
    <property type="match status" value="1"/>
</dbReference>
<sequence>MDSIDKLILGILQSEARITFSELGHRVGLSTNAAAARVRRLETSGVIVGYRAILASEVPDPGAGLEGFIDVRLKPDTDSTSFLKWAGTEYAVRDAVHVTGPYDYILHVVVPSTKALDLLLRQLKADAGAAQTQTRLALR</sequence>
<feature type="domain" description="HTH asnC-type" evidence="4">
    <location>
        <begin position="1"/>
        <end position="66"/>
    </location>
</feature>
<dbReference type="SUPFAM" id="SSF54909">
    <property type="entry name" value="Dimeric alpha+beta barrel"/>
    <property type="match status" value="1"/>
</dbReference>
<dbReference type="GO" id="GO:0043200">
    <property type="term" value="P:response to amino acid"/>
    <property type="evidence" value="ECO:0007669"/>
    <property type="project" value="TreeGrafter"/>
</dbReference>
<evidence type="ECO:0000313" key="5">
    <source>
        <dbReference type="EMBL" id="ALV41404.1"/>
    </source>
</evidence>
<dbReference type="GO" id="GO:0043565">
    <property type="term" value="F:sequence-specific DNA binding"/>
    <property type="evidence" value="ECO:0007669"/>
    <property type="project" value="InterPro"/>
</dbReference>
<name>A0A0U3QX30_9MICC</name>
<dbReference type="PRINTS" id="PR00033">
    <property type="entry name" value="HTHASNC"/>
</dbReference>
<keyword evidence="1" id="KW-0805">Transcription regulation</keyword>
<dbReference type="GO" id="GO:0005829">
    <property type="term" value="C:cytosol"/>
    <property type="evidence" value="ECO:0007669"/>
    <property type="project" value="TreeGrafter"/>
</dbReference>
<dbReference type="InterPro" id="IPR011008">
    <property type="entry name" value="Dimeric_a/b-barrel"/>
</dbReference>
<dbReference type="InterPro" id="IPR036388">
    <property type="entry name" value="WH-like_DNA-bd_sf"/>
</dbReference>
<evidence type="ECO:0000313" key="6">
    <source>
        <dbReference type="Proteomes" id="UP000065151"/>
    </source>
</evidence>
<dbReference type="KEGG" id="psul:AU252_09780"/>
<dbReference type="AlphaFoldDB" id="A0A0U3QX30"/>
<evidence type="ECO:0000259" key="4">
    <source>
        <dbReference type="PROSITE" id="PS50956"/>
    </source>
</evidence>
<proteinExistence type="predicted"/>
<dbReference type="SUPFAM" id="SSF46785">
    <property type="entry name" value="Winged helix' DNA-binding domain"/>
    <property type="match status" value="1"/>
</dbReference>
<evidence type="ECO:0000256" key="3">
    <source>
        <dbReference type="ARBA" id="ARBA00023163"/>
    </source>
</evidence>
<gene>
    <name evidence="5" type="ORF">AU252_09780</name>
</gene>
<dbReference type="STRING" id="121292.AU252_09780"/>
<dbReference type="PANTHER" id="PTHR30154:SF34">
    <property type="entry name" value="TRANSCRIPTIONAL REGULATOR AZLB"/>
    <property type="match status" value="1"/>
</dbReference>
<dbReference type="InterPro" id="IPR000485">
    <property type="entry name" value="AsnC-type_HTH_dom"/>
</dbReference>
<dbReference type="InterPro" id="IPR019887">
    <property type="entry name" value="Tscrpt_reg_AsnC/Lrp_C"/>
</dbReference>
<dbReference type="RefSeq" id="WP_058930547.1">
    <property type="nucleotide sequence ID" value="NZ_CP013747.1"/>
</dbReference>
<dbReference type="SMART" id="SM00344">
    <property type="entry name" value="HTH_ASNC"/>
    <property type="match status" value="1"/>
</dbReference>
<keyword evidence="3" id="KW-0804">Transcription</keyword>
<dbReference type="InterPro" id="IPR019888">
    <property type="entry name" value="Tscrpt_reg_AsnC-like"/>
</dbReference>